<keyword evidence="6" id="KW-0511">Multifunctional enzyme</keyword>
<dbReference type="RefSeq" id="WP_074256012.1">
    <property type="nucleotide sequence ID" value="NZ_FSRL01000001.1"/>
</dbReference>
<dbReference type="PANTHER" id="PTHR30621:SF0">
    <property type="entry name" value="BIFUNCTIONAL GLUTAMINE SYNTHETASE ADENYLYLTRANSFERASE_ADENYLYL-REMOVING ENZYME"/>
    <property type="match status" value="1"/>
</dbReference>
<evidence type="ECO:0000256" key="4">
    <source>
        <dbReference type="ARBA" id="ARBA00022840"/>
    </source>
</evidence>
<dbReference type="CDD" id="cd05401">
    <property type="entry name" value="NT_GlnE_GlnD_like"/>
    <property type="match status" value="2"/>
</dbReference>
<dbReference type="GO" id="GO:0000820">
    <property type="term" value="P:regulation of glutamine family amino acid metabolic process"/>
    <property type="evidence" value="ECO:0007669"/>
    <property type="project" value="TreeGrafter"/>
</dbReference>
<gene>
    <name evidence="9" type="ORF">SAMN05444002_1931</name>
</gene>
<evidence type="ECO:0000259" key="8">
    <source>
        <dbReference type="Pfam" id="PF08335"/>
    </source>
</evidence>
<dbReference type="PANTHER" id="PTHR30621">
    <property type="entry name" value="GLUTAMINE SYNTHETASE ADENYLYLTRANSFERASE"/>
    <property type="match status" value="1"/>
</dbReference>
<dbReference type="Pfam" id="PF03710">
    <property type="entry name" value="GlnE"/>
    <property type="match status" value="2"/>
</dbReference>
<feature type="domain" description="Glutamate-ammonia ligase adenylyltransferase repeated" evidence="7">
    <location>
        <begin position="74"/>
        <end position="269"/>
    </location>
</feature>
<dbReference type="OrthoDB" id="9759366at2"/>
<dbReference type="GO" id="GO:0016874">
    <property type="term" value="F:ligase activity"/>
    <property type="evidence" value="ECO:0007669"/>
    <property type="project" value="UniProtKB-KW"/>
</dbReference>
<dbReference type="Gene3D" id="3.30.460.10">
    <property type="entry name" value="Beta Polymerase, domain 2"/>
    <property type="match status" value="2"/>
</dbReference>
<dbReference type="SUPFAM" id="SSF81301">
    <property type="entry name" value="Nucleotidyltransferase"/>
    <property type="match status" value="2"/>
</dbReference>
<feature type="domain" description="Glutamate-ammonia ligase adenylyltransferase repeated" evidence="7">
    <location>
        <begin position="526"/>
        <end position="766"/>
    </location>
</feature>
<dbReference type="SUPFAM" id="SSF81593">
    <property type="entry name" value="Nucleotidyltransferase substrate binding subunit/domain"/>
    <property type="match status" value="2"/>
</dbReference>
<sequence>MDFAAQITRLPIAVDETAATRAREANGWAGGDMARLIGGTAGSSPYLAGLIEREGQWLSEAVAGPVDGVIPGLMAAAGEGDPAGALRQAKRRLALFTALADLAGIWPLEKVTGALADFADRAVQVAWRHALEQEAARRKSVLEPEDVDDDLCGIFILAMGKMGAGELNYSSDIDLIVLFDQDRWPERDPHELRASLVRATREAAKLLSDNTAEGYVFRTDLRLRPDPSVTPVCLSMEAAERYYESVGRTWERAAHIKARVCAGDLREGAGYLERLRPFIWRKHLDFAAIQDAHDMRLAIREHKGLHGTALEGRDLKLGRGGIREIEFFTQTRQIIAGGRDPELRVRGTVEGLARLAEKGWVGEEEAAQLSADYRAHRELEHRIQMVHDQQTHALPKDAAGIERIARLSGEGDTQAFRAGLEARLGRVAKLAEGFFAPGKKRQQEDGPEWGEAAREIMDRWKGYNAFRSTRAGELFARIRPELMERLAGAARPEEALTAFDGFLRGLPAGIQIFSLFAANPQLLGLIVDICATAPELAEYLSRNAGVLDAVIGGDFFADWPDAATLEASLSAEMARAGDYEGKLDTARRWAKEWHFRIGVHLLRGHADALVSGEQYALLAEAVLRAVYPVVEAEHARRHGAAPGRGAVVLGMGSLGAGWLNARSDLDLIMIYDANGAEASDGARPLTAGAWYARLTKALVTALTALMAEGRLYEVDMRLRPSGNAGPVATSLSAFAAYQREEAWTWEHLALTRARVICGAEALAREVEAVRCEVLAAPKDRARVLADVAEMRARIFDAKGSGGGLEAKIGPGRMQDIELTAQAAALLAGLPARRLDDQLAGAEGWLGEGAGVLAQSYALLRQVQGCSRLLTAGALEPEALGQGARALLARETGVEGLEALSDRVDEAARGAAKVIEGALGGAERGDDGREG</sequence>
<keyword evidence="9" id="KW-0436">Ligase</keyword>
<dbReference type="InterPro" id="IPR023057">
    <property type="entry name" value="GlnE"/>
</dbReference>
<evidence type="ECO:0000256" key="2">
    <source>
        <dbReference type="ARBA" id="ARBA00022695"/>
    </source>
</evidence>
<organism evidence="9 10">
    <name type="scientific">Vannielia litorea</name>
    <dbReference type="NCBI Taxonomy" id="1217970"/>
    <lineage>
        <taxon>Bacteria</taxon>
        <taxon>Pseudomonadati</taxon>
        <taxon>Pseudomonadota</taxon>
        <taxon>Alphaproteobacteria</taxon>
        <taxon>Rhodobacterales</taxon>
        <taxon>Paracoccaceae</taxon>
        <taxon>Vannielia</taxon>
    </lineage>
</organism>
<evidence type="ECO:0000256" key="6">
    <source>
        <dbReference type="ARBA" id="ARBA00023268"/>
    </source>
</evidence>
<dbReference type="Gene3D" id="1.20.120.330">
    <property type="entry name" value="Nucleotidyltransferases domain 2"/>
    <property type="match status" value="2"/>
</dbReference>
<keyword evidence="3" id="KW-0547">Nucleotide-binding</keyword>
<evidence type="ECO:0000259" key="7">
    <source>
        <dbReference type="Pfam" id="PF03710"/>
    </source>
</evidence>
<keyword evidence="1 9" id="KW-0808">Transferase</keyword>
<evidence type="ECO:0000256" key="5">
    <source>
        <dbReference type="ARBA" id="ARBA00022842"/>
    </source>
</evidence>
<keyword evidence="10" id="KW-1185">Reference proteome</keyword>
<dbReference type="Pfam" id="PF08335">
    <property type="entry name" value="GlnD_UR_UTase"/>
    <property type="match status" value="1"/>
</dbReference>
<dbReference type="GO" id="GO:0005524">
    <property type="term" value="F:ATP binding"/>
    <property type="evidence" value="ECO:0007669"/>
    <property type="project" value="UniProtKB-KW"/>
</dbReference>
<protein>
    <submittedName>
        <fullName evidence="9">Glutamate-ammonia-ligase adenylyltransferase</fullName>
    </submittedName>
</protein>
<dbReference type="InterPro" id="IPR043519">
    <property type="entry name" value="NT_sf"/>
</dbReference>
<dbReference type="InterPro" id="IPR013546">
    <property type="entry name" value="PII_UdlTrfase/GS_AdlTrfase"/>
</dbReference>
<evidence type="ECO:0000313" key="9">
    <source>
        <dbReference type="EMBL" id="SIN98370.1"/>
    </source>
</evidence>
<evidence type="ECO:0000256" key="1">
    <source>
        <dbReference type="ARBA" id="ARBA00022679"/>
    </source>
</evidence>
<dbReference type="STRING" id="1217970.SAMN05444002_1931"/>
<name>A0A1N6FT03_9RHOB</name>
<evidence type="ECO:0000256" key="3">
    <source>
        <dbReference type="ARBA" id="ARBA00022741"/>
    </source>
</evidence>
<dbReference type="InterPro" id="IPR005190">
    <property type="entry name" value="GlnE_rpt_dom"/>
</dbReference>
<proteinExistence type="predicted"/>
<dbReference type="Proteomes" id="UP000184932">
    <property type="component" value="Unassembled WGS sequence"/>
</dbReference>
<dbReference type="GO" id="GO:0005829">
    <property type="term" value="C:cytosol"/>
    <property type="evidence" value="ECO:0007669"/>
    <property type="project" value="TreeGrafter"/>
</dbReference>
<feature type="domain" description="PII-uridylyltransferase/Glutamine-synthetase adenylyltransferase" evidence="8">
    <location>
        <begin position="295"/>
        <end position="435"/>
    </location>
</feature>
<evidence type="ECO:0000313" key="10">
    <source>
        <dbReference type="Proteomes" id="UP000184932"/>
    </source>
</evidence>
<dbReference type="AlphaFoldDB" id="A0A1N6FT03"/>
<keyword evidence="5" id="KW-0460">Magnesium</keyword>
<keyword evidence="2 9" id="KW-0548">Nucleotidyltransferase</keyword>
<accession>A0A1N6FT03</accession>
<dbReference type="EMBL" id="FSRL01000001">
    <property type="protein sequence ID" value="SIN98370.1"/>
    <property type="molecule type" value="Genomic_DNA"/>
</dbReference>
<dbReference type="GO" id="GO:0008882">
    <property type="term" value="F:[glutamate-ammonia-ligase] adenylyltransferase activity"/>
    <property type="evidence" value="ECO:0007669"/>
    <property type="project" value="InterPro"/>
</dbReference>
<reference evidence="10" key="1">
    <citation type="submission" date="2016-11" db="EMBL/GenBank/DDBJ databases">
        <authorList>
            <person name="Varghese N."/>
            <person name="Submissions S."/>
        </authorList>
    </citation>
    <scope>NUCLEOTIDE SEQUENCE [LARGE SCALE GENOMIC DNA]</scope>
    <source>
        <strain evidence="10">DSM 29440</strain>
    </source>
</reference>
<keyword evidence="4" id="KW-0067">ATP-binding</keyword>